<evidence type="ECO:0000313" key="1">
    <source>
        <dbReference type="EMBL" id="AHE55885.1"/>
    </source>
</evidence>
<sequence length="160" mass="18221">MSLNKIITEATEAHEVDGVINRQAAINTVVPQVLADQEMTELCVRSHVSKAIASNVRSRSRASAHADPREMSFFGLDDRHVIDGEENDAKRASDLKRTEALTRIEFAGLIRRRQESVNADLAYLAKLRNAERVTRDIWDRHPDWRWGEVERAHALRQRAA</sequence>
<name>W0AJN4_9SPHN</name>
<dbReference type="OrthoDB" id="7845429at2"/>
<dbReference type="HOGENOM" id="CLU_1651047_0_0_5"/>
<dbReference type="RefSeq" id="WP_025294046.1">
    <property type="nucleotide sequence ID" value="NZ_CP006644.1"/>
</dbReference>
<reference evidence="1 2" key="1">
    <citation type="submission" date="2013-07" db="EMBL/GenBank/DDBJ databases">
        <title>Completed genome of Sphingomonas sanxanigenens NX02.</title>
        <authorList>
            <person name="Ma T."/>
            <person name="Huang H."/>
            <person name="Wu M."/>
            <person name="Li X."/>
            <person name="Li G."/>
        </authorList>
    </citation>
    <scope>NUCLEOTIDE SEQUENCE [LARGE SCALE GENOMIC DNA]</scope>
    <source>
        <strain evidence="1 2">NX02</strain>
    </source>
</reference>
<dbReference type="Proteomes" id="UP000018851">
    <property type="component" value="Chromosome"/>
</dbReference>
<accession>W0AJN4</accession>
<dbReference type="AlphaFoldDB" id="W0AJN4"/>
<proteinExistence type="predicted"/>
<keyword evidence="2" id="KW-1185">Reference proteome</keyword>
<dbReference type="KEGG" id="ssan:NX02_21245"/>
<evidence type="ECO:0000313" key="2">
    <source>
        <dbReference type="Proteomes" id="UP000018851"/>
    </source>
</evidence>
<dbReference type="STRING" id="1123269.NX02_21245"/>
<organism evidence="1 2">
    <name type="scientific">Sphingomonas sanxanigenens DSM 19645 = NX02</name>
    <dbReference type="NCBI Taxonomy" id="1123269"/>
    <lineage>
        <taxon>Bacteria</taxon>
        <taxon>Pseudomonadati</taxon>
        <taxon>Pseudomonadota</taxon>
        <taxon>Alphaproteobacteria</taxon>
        <taxon>Sphingomonadales</taxon>
        <taxon>Sphingomonadaceae</taxon>
        <taxon>Sphingomonas</taxon>
    </lineage>
</organism>
<dbReference type="EMBL" id="CP006644">
    <property type="protein sequence ID" value="AHE55885.1"/>
    <property type="molecule type" value="Genomic_DNA"/>
</dbReference>
<dbReference type="PATRIC" id="fig|1123269.5.peg.4156"/>
<protein>
    <submittedName>
        <fullName evidence="1">Uncharacterized protein</fullName>
    </submittedName>
</protein>
<gene>
    <name evidence="1" type="ORF">NX02_21245</name>
</gene>